<feature type="domain" description="MurNAc-LAA" evidence="5">
    <location>
        <begin position="94"/>
        <end position="251"/>
    </location>
</feature>
<dbReference type="RefSeq" id="WP_113966158.1">
    <property type="nucleotide sequence ID" value="NZ_JAWVXR010000002.1"/>
</dbReference>
<dbReference type="CDD" id="cd02696">
    <property type="entry name" value="MurNAc-LAA"/>
    <property type="match status" value="1"/>
</dbReference>
<feature type="transmembrane region" description="Helical" evidence="4">
    <location>
        <begin position="6"/>
        <end position="27"/>
    </location>
</feature>
<sequence length="372" mass="41605">MQTNRLLYNISLLIVLSFFVGTSFSYAQNKKKFVVVLDAGHGGHDPGNLGNGYKEKDIALNIVLGAGKELEKNPDIKVIYTRKTDVFIKLRERAAIANNADADLFVSVHCNAFSNQAHGTETFVLGLHASERNFEVAKKENEVIYLEENYDVHYEGFNPNSPESLIGLTLMQEAYLDQSIQLAHLVESNFANSLKRKSRGVKQAGFWVLHNTYMPSVLIETGFLTYKNEGAYLNSSKGQKDMATAIKDAILKYKKSLDQNIGESVFKFEDPIEDIEASEKEQIIKDVVFKVQIAASSKKLEPKSYNFKGLSDISRDKEGALYKYFYGNTSDLAKAKQLHKTAKNKGYTTSYIVAFKDGKKISVDEALKTSAN</sequence>
<accession>A0A368P4D4</accession>
<evidence type="ECO:0000256" key="2">
    <source>
        <dbReference type="ARBA" id="ARBA00011901"/>
    </source>
</evidence>
<dbReference type="InterPro" id="IPR002508">
    <property type="entry name" value="MurNAc-LAA_cat"/>
</dbReference>
<dbReference type="Pfam" id="PF01520">
    <property type="entry name" value="Amidase_3"/>
    <property type="match status" value="1"/>
</dbReference>
<keyword evidence="3" id="KW-0378">Hydrolase</keyword>
<protein>
    <recommendedName>
        <fullName evidence="2">N-acetylmuramoyl-L-alanine amidase</fullName>
        <ecNumber evidence="2">3.5.1.28</ecNumber>
    </recommendedName>
</protein>
<keyword evidence="4" id="KW-1133">Transmembrane helix</keyword>
<dbReference type="GO" id="GO:0009253">
    <property type="term" value="P:peptidoglycan catabolic process"/>
    <property type="evidence" value="ECO:0007669"/>
    <property type="project" value="InterPro"/>
</dbReference>
<comment type="caution">
    <text evidence="6">The sequence shown here is derived from an EMBL/GenBank/DDBJ whole genome shotgun (WGS) entry which is preliminary data.</text>
</comment>
<dbReference type="GO" id="GO:0030288">
    <property type="term" value="C:outer membrane-bounded periplasmic space"/>
    <property type="evidence" value="ECO:0007669"/>
    <property type="project" value="TreeGrafter"/>
</dbReference>
<dbReference type="Proteomes" id="UP000252249">
    <property type="component" value="Unassembled WGS sequence"/>
</dbReference>
<evidence type="ECO:0000256" key="1">
    <source>
        <dbReference type="ARBA" id="ARBA00001561"/>
    </source>
</evidence>
<evidence type="ECO:0000313" key="7">
    <source>
        <dbReference type="Proteomes" id="UP000252249"/>
    </source>
</evidence>
<dbReference type="PANTHER" id="PTHR30404:SF0">
    <property type="entry name" value="N-ACETYLMURAMOYL-L-ALANINE AMIDASE AMIC"/>
    <property type="match status" value="1"/>
</dbReference>
<proteinExistence type="predicted"/>
<gene>
    <name evidence="6" type="ORF">DU428_06020</name>
</gene>
<dbReference type="SMART" id="SM00646">
    <property type="entry name" value="Ami_3"/>
    <property type="match status" value="1"/>
</dbReference>
<evidence type="ECO:0000256" key="3">
    <source>
        <dbReference type="ARBA" id="ARBA00022801"/>
    </source>
</evidence>
<evidence type="ECO:0000259" key="5">
    <source>
        <dbReference type="SMART" id="SM00646"/>
    </source>
</evidence>
<name>A0A368P4D4_9FLAO</name>
<dbReference type="EC" id="3.5.1.28" evidence="2"/>
<dbReference type="FunFam" id="3.40.630.40:FF:000005">
    <property type="entry name" value="N-acetylmuramoyl-L-alanine amidase (AmiA)"/>
    <property type="match status" value="1"/>
</dbReference>
<dbReference type="AlphaFoldDB" id="A0A368P4D4"/>
<evidence type="ECO:0000313" key="6">
    <source>
        <dbReference type="EMBL" id="RCU57348.1"/>
    </source>
</evidence>
<dbReference type="Gene3D" id="3.40.630.40">
    <property type="entry name" value="Zn-dependent exopeptidases"/>
    <property type="match status" value="1"/>
</dbReference>
<organism evidence="6 7">
    <name type="scientific">Oceanihabitans sediminis</name>
    <dbReference type="NCBI Taxonomy" id="1812012"/>
    <lineage>
        <taxon>Bacteria</taxon>
        <taxon>Pseudomonadati</taxon>
        <taxon>Bacteroidota</taxon>
        <taxon>Flavobacteriia</taxon>
        <taxon>Flavobacteriales</taxon>
        <taxon>Flavobacteriaceae</taxon>
        <taxon>Oceanihabitans</taxon>
    </lineage>
</organism>
<dbReference type="GO" id="GO:0008745">
    <property type="term" value="F:N-acetylmuramoyl-L-alanine amidase activity"/>
    <property type="evidence" value="ECO:0007669"/>
    <property type="project" value="UniProtKB-EC"/>
</dbReference>
<keyword evidence="7" id="KW-1185">Reference proteome</keyword>
<keyword evidence="4" id="KW-0812">Transmembrane</keyword>
<dbReference type="SUPFAM" id="SSF53187">
    <property type="entry name" value="Zn-dependent exopeptidases"/>
    <property type="match status" value="1"/>
</dbReference>
<keyword evidence="4" id="KW-0472">Membrane</keyword>
<reference evidence="6 7" key="1">
    <citation type="submission" date="2018-07" db="EMBL/GenBank/DDBJ databases">
        <title>Oceanihabitans testaceum sp. nov., isolated from marine sediment.</title>
        <authorList>
            <person name="Li C.-M."/>
        </authorList>
    </citation>
    <scope>NUCLEOTIDE SEQUENCE [LARGE SCALE GENOMIC DNA]</scope>
    <source>
        <strain evidence="6 7">S9-10</strain>
    </source>
</reference>
<dbReference type="OrthoDB" id="9806267at2"/>
<dbReference type="InterPro" id="IPR050695">
    <property type="entry name" value="N-acetylmuramoyl_amidase_3"/>
</dbReference>
<comment type="catalytic activity">
    <reaction evidence="1">
        <text>Hydrolyzes the link between N-acetylmuramoyl residues and L-amino acid residues in certain cell-wall glycopeptides.</text>
        <dbReference type="EC" id="3.5.1.28"/>
    </reaction>
</comment>
<dbReference type="PANTHER" id="PTHR30404">
    <property type="entry name" value="N-ACETYLMURAMOYL-L-ALANINE AMIDASE"/>
    <property type="match status" value="1"/>
</dbReference>
<dbReference type="EMBL" id="QPIG01000002">
    <property type="protein sequence ID" value="RCU57348.1"/>
    <property type="molecule type" value="Genomic_DNA"/>
</dbReference>
<evidence type="ECO:0000256" key="4">
    <source>
        <dbReference type="SAM" id="Phobius"/>
    </source>
</evidence>